<dbReference type="EMBL" id="JBHTBW010000057">
    <property type="protein sequence ID" value="MFC7442613.1"/>
    <property type="molecule type" value="Genomic_DNA"/>
</dbReference>
<evidence type="ECO:0000313" key="2">
    <source>
        <dbReference type="EMBL" id="MFC7442613.1"/>
    </source>
</evidence>
<keyword evidence="1" id="KW-0812">Transmembrane</keyword>
<dbReference type="Proteomes" id="UP001596500">
    <property type="component" value="Unassembled WGS sequence"/>
</dbReference>
<keyword evidence="1" id="KW-0472">Membrane</keyword>
<name>A0ABW2RNT9_9BACL</name>
<accession>A0ABW2RNT9</accession>
<gene>
    <name evidence="2" type="ORF">ACFQNG_16175</name>
</gene>
<organism evidence="2 3">
    <name type="scientific">Laceyella putida</name>
    <dbReference type="NCBI Taxonomy" id="110101"/>
    <lineage>
        <taxon>Bacteria</taxon>
        <taxon>Bacillati</taxon>
        <taxon>Bacillota</taxon>
        <taxon>Bacilli</taxon>
        <taxon>Bacillales</taxon>
        <taxon>Thermoactinomycetaceae</taxon>
        <taxon>Laceyella</taxon>
    </lineage>
</organism>
<protein>
    <submittedName>
        <fullName evidence="2">Uncharacterized protein</fullName>
    </submittedName>
</protein>
<proteinExistence type="predicted"/>
<feature type="transmembrane region" description="Helical" evidence="1">
    <location>
        <begin position="72"/>
        <end position="90"/>
    </location>
</feature>
<reference evidence="3" key="1">
    <citation type="journal article" date="2019" name="Int. J. Syst. Evol. Microbiol.">
        <title>The Global Catalogue of Microorganisms (GCM) 10K type strain sequencing project: providing services to taxonomists for standard genome sequencing and annotation.</title>
        <authorList>
            <consortium name="The Broad Institute Genomics Platform"/>
            <consortium name="The Broad Institute Genome Sequencing Center for Infectious Disease"/>
            <person name="Wu L."/>
            <person name="Ma J."/>
        </authorList>
    </citation>
    <scope>NUCLEOTIDE SEQUENCE [LARGE SCALE GENOMIC DNA]</scope>
    <source>
        <strain evidence="3">CGMCC 1.12942</strain>
    </source>
</reference>
<comment type="caution">
    <text evidence="2">The sequence shown here is derived from an EMBL/GenBank/DDBJ whole genome shotgun (WGS) entry which is preliminary data.</text>
</comment>
<dbReference type="RefSeq" id="WP_379866611.1">
    <property type="nucleotide sequence ID" value="NZ_JBHTBW010000057.1"/>
</dbReference>
<feature type="transmembrane region" description="Helical" evidence="1">
    <location>
        <begin position="12"/>
        <end position="34"/>
    </location>
</feature>
<sequence length="143" mass="15975">MGKPMRITQFVYGLIFFLAGLNGWAVFFGFSPFLPTSPEVMAFFRYPYLLFTEKSVEVAAGLLLMCNRWVPLALNMLAPIVVNILLFHLFVDASLLPLAILMAAGEAVLLWACRDAFQGMLAPTHKKIRILALNSLQGCFFVQ</sequence>
<evidence type="ECO:0000256" key="1">
    <source>
        <dbReference type="SAM" id="Phobius"/>
    </source>
</evidence>
<keyword evidence="1" id="KW-1133">Transmembrane helix</keyword>
<evidence type="ECO:0000313" key="3">
    <source>
        <dbReference type="Proteomes" id="UP001596500"/>
    </source>
</evidence>
<keyword evidence="3" id="KW-1185">Reference proteome</keyword>